<name>A0A931AZK6_9ACTN</name>
<accession>A0A931AZK6</accession>
<dbReference type="EMBL" id="JADPRT010000002">
    <property type="protein sequence ID" value="MBF9067468.1"/>
    <property type="molecule type" value="Genomic_DNA"/>
</dbReference>
<dbReference type="AlphaFoldDB" id="A0A931AZK6"/>
<dbReference type="InterPro" id="IPR000639">
    <property type="entry name" value="Epox_hydrolase-like"/>
</dbReference>
<protein>
    <submittedName>
        <fullName evidence="3">Alpha/beta hydrolase</fullName>
    </submittedName>
</protein>
<dbReference type="PANTHER" id="PTHR43194">
    <property type="entry name" value="HYDROLASE ALPHA/BETA FOLD FAMILY"/>
    <property type="match status" value="1"/>
</dbReference>
<dbReference type="GO" id="GO:0016787">
    <property type="term" value="F:hydrolase activity"/>
    <property type="evidence" value="ECO:0007669"/>
    <property type="project" value="UniProtKB-KW"/>
</dbReference>
<keyword evidence="3" id="KW-0378">Hydrolase</keyword>
<dbReference type="InterPro" id="IPR050228">
    <property type="entry name" value="Carboxylesterase_BioH"/>
</dbReference>
<evidence type="ECO:0000313" key="4">
    <source>
        <dbReference type="Proteomes" id="UP000657385"/>
    </source>
</evidence>
<feature type="region of interest" description="Disordered" evidence="1">
    <location>
        <begin position="1"/>
        <end position="31"/>
    </location>
</feature>
<proteinExistence type="predicted"/>
<dbReference type="Proteomes" id="UP000657385">
    <property type="component" value="Unassembled WGS sequence"/>
</dbReference>
<reference evidence="3" key="1">
    <citation type="submission" date="2020-11" db="EMBL/GenBank/DDBJ databases">
        <title>Isolation and identification of active actinomycetes.</title>
        <authorList>
            <person name="Yu B."/>
        </authorList>
    </citation>
    <scope>NUCLEOTIDE SEQUENCE</scope>
    <source>
        <strain evidence="3">NEAU-YB345</strain>
    </source>
</reference>
<keyword evidence="4" id="KW-1185">Reference proteome</keyword>
<feature type="compositionally biased region" description="Polar residues" evidence="1">
    <location>
        <begin position="1"/>
        <end position="14"/>
    </location>
</feature>
<evidence type="ECO:0000256" key="1">
    <source>
        <dbReference type="SAM" id="MobiDB-lite"/>
    </source>
</evidence>
<dbReference type="Pfam" id="PF00561">
    <property type="entry name" value="Abhydrolase_1"/>
    <property type="match status" value="1"/>
</dbReference>
<dbReference type="SUPFAM" id="SSF53474">
    <property type="entry name" value="alpha/beta-Hydrolases"/>
    <property type="match status" value="1"/>
</dbReference>
<gene>
    <name evidence="3" type="ORF">I2501_05370</name>
</gene>
<dbReference type="PRINTS" id="PR00412">
    <property type="entry name" value="EPOXHYDRLASE"/>
</dbReference>
<feature type="domain" description="AB hydrolase-1" evidence="2">
    <location>
        <begin position="44"/>
        <end position="274"/>
    </location>
</feature>
<dbReference type="PRINTS" id="PR00111">
    <property type="entry name" value="ABHYDROLASE"/>
</dbReference>
<evidence type="ECO:0000259" key="2">
    <source>
        <dbReference type="Pfam" id="PF00561"/>
    </source>
</evidence>
<organism evidence="3 4">
    <name type="scientific">Streptacidiphilus fuscans</name>
    <dbReference type="NCBI Taxonomy" id="2789292"/>
    <lineage>
        <taxon>Bacteria</taxon>
        <taxon>Bacillati</taxon>
        <taxon>Actinomycetota</taxon>
        <taxon>Actinomycetes</taxon>
        <taxon>Kitasatosporales</taxon>
        <taxon>Streptomycetaceae</taxon>
        <taxon>Streptacidiphilus</taxon>
    </lineage>
</organism>
<evidence type="ECO:0000313" key="3">
    <source>
        <dbReference type="EMBL" id="MBF9067468.1"/>
    </source>
</evidence>
<dbReference type="InterPro" id="IPR029058">
    <property type="entry name" value="AB_hydrolase_fold"/>
</dbReference>
<dbReference type="PANTHER" id="PTHR43194:SF2">
    <property type="entry name" value="PEROXISOMAL MEMBRANE PROTEIN LPX1"/>
    <property type="match status" value="1"/>
</dbReference>
<dbReference type="Gene3D" id="3.40.50.1820">
    <property type="entry name" value="alpha/beta hydrolase"/>
    <property type="match status" value="1"/>
</dbReference>
<comment type="caution">
    <text evidence="3">The sequence shown here is derived from an EMBL/GenBank/DDBJ whole genome shotgun (WGS) entry which is preliminary data.</text>
</comment>
<dbReference type="RefSeq" id="WP_196192647.1">
    <property type="nucleotide sequence ID" value="NZ_JADPRT010000002.1"/>
</dbReference>
<dbReference type="InterPro" id="IPR000073">
    <property type="entry name" value="AB_hydrolase_1"/>
</dbReference>
<sequence length="289" mass="31280">MTETPLSSATSDASPRTAVDTHSFDSGDGDLVYRDSGPRDGQLVVLLHTGFVDRTQYDNLVPGLAAQGYRVVVPDARGHGDSANASRPFRFTDDLAALLRHLDAVPAVLVGVSMGAMIASDTALEHPELVRALVMSGYGLGDHDADDPWFAERAAAQNDALWRGDIPAWLDVFLDWIPGPDRALADIDPEIPRQVREMAIRTLMKHTPDEPDHAVPVTGKEQRARELTVPVLAVNGAFDCAGVLRSVARTVAAVPDARAVDLADAGHYTTMERPEEFTRILVDFLRTLA</sequence>